<dbReference type="EMBL" id="FOSZ01000001">
    <property type="protein sequence ID" value="SFK53528.1"/>
    <property type="molecule type" value="Genomic_DNA"/>
</dbReference>
<dbReference type="GO" id="GO:0008080">
    <property type="term" value="F:N-acetyltransferase activity"/>
    <property type="evidence" value="ECO:0007669"/>
    <property type="project" value="InterPro"/>
</dbReference>
<evidence type="ECO:0000256" key="1">
    <source>
        <dbReference type="ARBA" id="ARBA00022679"/>
    </source>
</evidence>
<dbReference type="SUPFAM" id="SSF55729">
    <property type="entry name" value="Acyl-CoA N-acyltransferases (Nat)"/>
    <property type="match status" value="1"/>
</dbReference>
<dbReference type="InterPro" id="IPR000182">
    <property type="entry name" value="GNAT_dom"/>
</dbReference>
<evidence type="ECO:0000313" key="3">
    <source>
        <dbReference type="EMBL" id="SFK53528.1"/>
    </source>
</evidence>
<dbReference type="RefSeq" id="WP_342028830.1">
    <property type="nucleotide sequence ID" value="NZ_FOSZ01000001.1"/>
</dbReference>
<dbReference type="Pfam" id="PF00583">
    <property type="entry name" value="Acetyltransf_1"/>
    <property type="match status" value="1"/>
</dbReference>
<name>A0A1I4AAV3_9RHOB</name>
<keyword evidence="3" id="KW-0687">Ribonucleoprotein</keyword>
<organism evidence="3 4">
    <name type="scientific">Shimia haliotis</name>
    <dbReference type="NCBI Taxonomy" id="1280847"/>
    <lineage>
        <taxon>Bacteria</taxon>
        <taxon>Pseudomonadati</taxon>
        <taxon>Pseudomonadota</taxon>
        <taxon>Alphaproteobacteria</taxon>
        <taxon>Rhodobacterales</taxon>
        <taxon>Roseobacteraceae</taxon>
    </lineage>
</organism>
<gene>
    <name evidence="3" type="ORF">SAMN04488036_101264</name>
</gene>
<dbReference type="InterPro" id="IPR050769">
    <property type="entry name" value="NAT_camello-type"/>
</dbReference>
<dbReference type="GO" id="GO:0005840">
    <property type="term" value="C:ribosome"/>
    <property type="evidence" value="ECO:0007669"/>
    <property type="project" value="UniProtKB-KW"/>
</dbReference>
<sequence length="164" mass="18851">MREIDGISLRRFEARDLDWLVEAHADLYSRTEGFDDSFAVLVTAILTDFLDRHDSIWERGWVAERGHWRLGSIFCVKSEQPEVAKLRLFLVQPEAQGLGLGRHLLETCLGFARDRGYVGMQLWTHESHVAACALYRAYGFEMTDAQPVTNFGVDLVEQTWKISF</sequence>
<keyword evidence="1" id="KW-0808">Transferase</keyword>
<keyword evidence="3" id="KW-0689">Ribosomal protein</keyword>
<feature type="domain" description="N-acetyltransferase" evidence="2">
    <location>
        <begin position="7"/>
        <end position="162"/>
    </location>
</feature>
<proteinExistence type="predicted"/>
<dbReference type="PANTHER" id="PTHR13947">
    <property type="entry name" value="GNAT FAMILY N-ACETYLTRANSFERASE"/>
    <property type="match status" value="1"/>
</dbReference>
<dbReference type="CDD" id="cd04301">
    <property type="entry name" value="NAT_SF"/>
    <property type="match status" value="1"/>
</dbReference>
<dbReference type="PROSITE" id="PS51186">
    <property type="entry name" value="GNAT"/>
    <property type="match status" value="1"/>
</dbReference>
<evidence type="ECO:0000259" key="2">
    <source>
        <dbReference type="PROSITE" id="PS51186"/>
    </source>
</evidence>
<accession>A0A1I4AAV3</accession>
<dbReference type="Proteomes" id="UP000198851">
    <property type="component" value="Unassembled WGS sequence"/>
</dbReference>
<keyword evidence="4" id="KW-1185">Reference proteome</keyword>
<evidence type="ECO:0000313" key="4">
    <source>
        <dbReference type="Proteomes" id="UP000198851"/>
    </source>
</evidence>
<reference evidence="4" key="1">
    <citation type="submission" date="2016-10" db="EMBL/GenBank/DDBJ databases">
        <authorList>
            <person name="Varghese N."/>
            <person name="Submissions S."/>
        </authorList>
    </citation>
    <scope>NUCLEOTIDE SEQUENCE [LARGE SCALE GENOMIC DNA]</scope>
    <source>
        <strain evidence="4">DSM 28453</strain>
    </source>
</reference>
<dbReference type="InterPro" id="IPR016181">
    <property type="entry name" value="Acyl_CoA_acyltransferase"/>
</dbReference>
<dbReference type="PANTHER" id="PTHR13947:SF37">
    <property type="entry name" value="LD18367P"/>
    <property type="match status" value="1"/>
</dbReference>
<dbReference type="AlphaFoldDB" id="A0A1I4AAV3"/>
<protein>
    <submittedName>
        <fullName evidence="3">Ribosomal protein S18 acetylase RimI</fullName>
    </submittedName>
</protein>
<dbReference type="Gene3D" id="3.40.630.30">
    <property type="match status" value="1"/>
</dbReference>